<dbReference type="GO" id="GO:0006310">
    <property type="term" value="P:DNA recombination"/>
    <property type="evidence" value="ECO:0007669"/>
    <property type="project" value="UniProtKB-KW"/>
</dbReference>
<dbReference type="SUPFAM" id="SSF56349">
    <property type="entry name" value="DNA breaking-rejoining enzymes"/>
    <property type="match status" value="1"/>
</dbReference>
<feature type="compositionally biased region" description="Polar residues" evidence="2">
    <location>
        <begin position="612"/>
        <end position="621"/>
    </location>
</feature>
<comment type="caution">
    <text evidence="3">The sequence shown here is derived from an EMBL/GenBank/DDBJ whole genome shotgun (WGS) entry which is preliminary data.</text>
</comment>
<dbReference type="GO" id="GO:0015074">
    <property type="term" value="P:DNA integration"/>
    <property type="evidence" value="ECO:0007669"/>
    <property type="project" value="InterPro"/>
</dbReference>
<dbReference type="InterPro" id="IPR011010">
    <property type="entry name" value="DNA_brk_join_enz"/>
</dbReference>
<evidence type="ECO:0000256" key="1">
    <source>
        <dbReference type="ARBA" id="ARBA00023172"/>
    </source>
</evidence>
<dbReference type="AlphaFoldDB" id="A0A081AIU8"/>
<evidence type="ECO:0008006" key="5">
    <source>
        <dbReference type="Google" id="ProtNLM"/>
    </source>
</evidence>
<dbReference type="SUPFAM" id="SSF56672">
    <property type="entry name" value="DNA/RNA polymerases"/>
    <property type="match status" value="1"/>
</dbReference>
<name>A0A081AIU8_PHYNI</name>
<dbReference type="GO" id="GO:0003677">
    <property type="term" value="F:DNA binding"/>
    <property type="evidence" value="ECO:0007669"/>
    <property type="project" value="InterPro"/>
</dbReference>
<proteinExistence type="predicted"/>
<dbReference type="InterPro" id="IPR013762">
    <property type="entry name" value="Integrase-like_cat_sf"/>
</dbReference>
<evidence type="ECO:0000313" key="4">
    <source>
        <dbReference type="Proteomes" id="UP000028582"/>
    </source>
</evidence>
<dbReference type="EMBL" id="ANJA01001178">
    <property type="protein sequence ID" value="ETO78809.1"/>
    <property type="molecule type" value="Genomic_DNA"/>
</dbReference>
<reference evidence="3 4" key="1">
    <citation type="submission" date="2013-11" db="EMBL/GenBank/DDBJ databases">
        <title>The Genome Sequence of Phytophthora parasitica P1976.</title>
        <authorList>
            <consortium name="The Broad Institute Genomics Platform"/>
            <person name="Russ C."/>
            <person name="Tyler B."/>
            <person name="Panabieres F."/>
            <person name="Shan W."/>
            <person name="Tripathy S."/>
            <person name="Grunwald N."/>
            <person name="Machado M."/>
            <person name="Johnson C.S."/>
            <person name="Walker B."/>
            <person name="Young S."/>
            <person name="Zeng Q."/>
            <person name="Gargeya S."/>
            <person name="Fitzgerald M."/>
            <person name="Haas B."/>
            <person name="Abouelleil A."/>
            <person name="Allen A.W."/>
            <person name="Alvarado L."/>
            <person name="Arachchi H.M."/>
            <person name="Berlin A.M."/>
            <person name="Chapman S.B."/>
            <person name="Gainer-Dewar J."/>
            <person name="Goldberg J."/>
            <person name="Griggs A."/>
            <person name="Gujja S."/>
            <person name="Hansen M."/>
            <person name="Howarth C."/>
            <person name="Imamovic A."/>
            <person name="Ireland A."/>
            <person name="Larimer J."/>
            <person name="McCowan C."/>
            <person name="Murphy C."/>
            <person name="Pearson M."/>
            <person name="Poon T.W."/>
            <person name="Priest M."/>
            <person name="Roberts A."/>
            <person name="Saif S."/>
            <person name="Shea T."/>
            <person name="Sisk P."/>
            <person name="Sykes S."/>
            <person name="Wortman J."/>
            <person name="Nusbaum C."/>
            <person name="Birren B."/>
        </authorList>
    </citation>
    <scope>NUCLEOTIDE SEQUENCE [LARGE SCALE GENOMIC DNA]</scope>
    <source>
        <strain evidence="3 4">P1976</strain>
    </source>
</reference>
<accession>A0A081AIU8</accession>
<evidence type="ECO:0000313" key="3">
    <source>
        <dbReference type="EMBL" id="ETO78809.1"/>
    </source>
</evidence>
<sequence>MLGDVSGAFCHIPVSAQHAHMFAFRFEGLLIIDLSCGFGWCGSPAYYSLAGSLINYLYQQQRPQPALAPLDSSSFVGNVWCDDHTCVELDTGTRCFEANLALRKAMAVVLGPNAINEEKFTTWSTSTKALGLIWNTASGTVSVPTEKLSKSLHQIALALNSTNCTLSTINKLIGRLRYVSTCFPAARPFYQNLQVFAGTFTRQHIRRTIPQDEREDLLWFQAVLELQHRFNSIPVEYFGDLLPPSRHVLMDASDSGLCVLETQLKQYIRMEFDATVRKSFAISNKCARINERSSGRTTLGPSMDGYRERPDSCSSSAWTQVTVHPPYNDLLNFWETISETMLSPTERLENITLSGYNGVNSANGSAGLAGSPSPDDQQTRNSAASRHTDGSIKRLSPPVRKLQPITPAFLRLLYGRLDLQQPQHRLLWGSVLIGFFFLLRRSEYLRIGRTRHFYCLKMNNVFFSDAEGRSSSPYSATSVTIDLEGTMNDQVGRGAWRTMRASGDLIICPVKALKAIYKARKATATTSPYLCADLSAVLVAKALKETAKAIGVPEDRYSTHSVRIGGATALLSGQASSIAIKLLGRWLSNCYEQYPTQAASFTKTLSRRMTENHGQQSPSNPTREHNYSGAAHHALTRRRSTVKWNTLAP</sequence>
<dbReference type="PANTHER" id="PTHR33050">
    <property type="entry name" value="REVERSE TRANSCRIPTASE DOMAIN-CONTAINING PROTEIN"/>
    <property type="match status" value="1"/>
</dbReference>
<dbReference type="InterPro" id="IPR052055">
    <property type="entry name" value="Hepadnavirus_pol/RT"/>
</dbReference>
<protein>
    <recommendedName>
        <fullName evidence="5">Tyr recombinase domain-containing protein</fullName>
    </recommendedName>
</protein>
<dbReference type="PANTHER" id="PTHR33050:SF7">
    <property type="entry name" value="RIBONUCLEASE H"/>
    <property type="match status" value="1"/>
</dbReference>
<dbReference type="Gene3D" id="1.10.443.10">
    <property type="entry name" value="Intergrase catalytic core"/>
    <property type="match status" value="1"/>
</dbReference>
<gene>
    <name evidence="3" type="ORF">F444_06360</name>
</gene>
<organism evidence="3 4">
    <name type="scientific">Phytophthora nicotianae P1976</name>
    <dbReference type="NCBI Taxonomy" id="1317066"/>
    <lineage>
        <taxon>Eukaryota</taxon>
        <taxon>Sar</taxon>
        <taxon>Stramenopiles</taxon>
        <taxon>Oomycota</taxon>
        <taxon>Peronosporomycetes</taxon>
        <taxon>Peronosporales</taxon>
        <taxon>Peronosporaceae</taxon>
        <taxon>Phytophthora</taxon>
    </lineage>
</organism>
<keyword evidence="1" id="KW-0233">DNA recombination</keyword>
<feature type="region of interest" description="Disordered" evidence="2">
    <location>
        <begin position="608"/>
        <end position="649"/>
    </location>
</feature>
<evidence type="ECO:0000256" key="2">
    <source>
        <dbReference type="SAM" id="MobiDB-lite"/>
    </source>
</evidence>
<dbReference type="InterPro" id="IPR043502">
    <property type="entry name" value="DNA/RNA_pol_sf"/>
</dbReference>
<feature type="compositionally biased region" description="Polar residues" evidence="2">
    <location>
        <begin position="374"/>
        <end position="385"/>
    </location>
</feature>
<feature type="region of interest" description="Disordered" evidence="2">
    <location>
        <begin position="364"/>
        <end position="397"/>
    </location>
</feature>
<dbReference type="Proteomes" id="UP000028582">
    <property type="component" value="Unassembled WGS sequence"/>
</dbReference>